<name>A0A7M7SUY4_STRPU</name>
<dbReference type="InterPro" id="IPR050801">
    <property type="entry name" value="Ca-Dep_Lectins_ImmuneDev"/>
</dbReference>
<dbReference type="PROSITE" id="PS50923">
    <property type="entry name" value="SUSHI"/>
    <property type="match status" value="1"/>
</dbReference>
<dbReference type="InterPro" id="IPR016186">
    <property type="entry name" value="C-type_lectin-like/link_sf"/>
</dbReference>
<dbReference type="InterPro" id="IPR001304">
    <property type="entry name" value="C-type_lectin-like"/>
</dbReference>
<dbReference type="KEGG" id="spu:100891873"/>
<dbReference type="PANTHER" id="PTHR22801">
    <property type="entry name" value="LITHOSTATHINE"/>
    <property type="match status" value="1"/>
</dbReference>
<evidence type="ECO:0000259" key="5">
    <source>
        <dbReference type="PROSITE" id="PS50923"/>
    </source>
</evidence>
<dbReference type="PANTHER" id="PTHR22801:SF63">
    <property type="entry name" value="C-TYPE LECTIN DOMAIN-CONTAINING PROTEIN"/>
    <property type="match status" value="1"/>
</dbReference>
<dbReference type="InterPro" id="IPR035976">
    <property type="entry name" value="Sushi/SCR/CCP_sf"/>
</dbReference>
<dbReference type="CDD" id="cd00037">
    <property type="entry name" value="CLECT"/>
    <property type="match status" value="2"/>
</dbReference>
<proteinExistence type="predicted"/>
<organism evidence="6 7">
    <name type="scientific">Strongylocentrotus purpuratus</name>
    <name type="common">Purple sea urchin</name>
    <dbReference type="NCBI Taxonomy" id="7668"/>
    <lineage>
        <taxon>Eukaryota</taxon>
        <taxon>Metazoa</taxon>
        <taxon>Echinodermata</taxon>
        <taxon>Eleutherozoa</taxon>
        <taxon>Echinozoa</taxon>
        <taxon>Echinoidea</taxon>
        <taxon>Euechinoidea</taxon>
        <taxon>Echinacea</taxon>
        <taxon>Camarodonta</taxon>
        <taxon>Echinidea</taxon>
        <taxon>Strongylocentrotidae</taxon>
        <taxon>Strongylocentrotus</taxon>
    </lineage>
</organism>
<accession>A0A7M7SUY4</accession>
<keyword evidence="7" id="KW-1185">Reference proteome</keyword>
<feature type="domain" description="Sushi" evidence="5">
    <location>
        <begin position="14"/>
        <end position="75"/>
    </location>
</feature>
<comment type="caution">
    <text evidence="3">Lacks conserved residue(s) required for the propagation of feature annotation.</text>
</comment>
<keyword evidence="3" id="KW-0768">Sushi</keyword>
<dbReference type="InParanoid" id="A0A7M7SUY4"/>
<dbReference type="SMART" id="SM00034">
    <property type="entry name" value="CLECT"/>
    <property type="match status" value="1"/>
</dbReference>
<dbReference type="RefSeq" id="XP_030833301.1">
    <property type="nucleotide sequence ID" value="XM_030977441.1"/>
</dbReference>
<dbReference type="PROSITE" id="PS50041">
    <property type="entry name" value="C_TYPE_LECTIN_2"/>
    <property type="match status" value="2"/>
</dbReference>
<keyword evidence="1" id="KW-0732">Signal</keyword>
<evidence type="ECO:0000313" key="7">
    <source>
        <dbReference type="Proteomes" id="UP000007110"/>
    </source>
</evidence>
<dbReference type="Proteomes" id="UP000007110">
    <property type="component" value="Unassembled WGS sequence"/>
</dbReference>
<dbReference type="CDD" id="cd00033">
    <property type="entry name" value="CCP"/>
    <property type="match status" value="1"/>
</dbReference>
<dbReference type="InterPro" id="IPR016187">
    <property type="entry name" value="CTDL_fold"/>
</dbReference>
<dbReference type="Pfam" id="PF00059">
    <property type="entry name" value="Lectin_C"/>
    <property type="match status" value="2"/>
</dbReference>
<protein>
    <submittedName>
        <fullName evidence="6">Uncharacterized protein</fullName>
    </submittedName>
</protein>
<dbReference type="InterPro" id="IPR000436">
    <property type="entry name" value="Sushi_SCR_CCP_dom"/>
</dbReference>
<dbReference type="GeneID" id="100891873"/>
<dbReference type="Gene3D" id="3.10.100.10">
    <property type="entry name" value="Mannose-Binding Protein A, subunit A"/>
    <property type="match status" value="2"/>
</dbReference>
<dbReference type="SUPFAM" id="SSF57535">
    <property type="entry name" value="Complement control module/SCR domain"/>
    <property type="match status" value="1"/>
</dbReference>
<feature type="domain" description="C-type lectin" evidence="4">
    <location>
        <begin position="86"/>
        <end position="203"/>
    </location>
</feature>
<dbReference type="SMART" id="SM00032">
    <property type="entry name" value="CCP"/>
    <property type="match status" value="1"/>
</dbReference>
<evidence type="ECO:0000259" key="4">
    <source>
        <dbReference type="PROSITE" id="PS50041"/>
    </source>
</evidence>
<dbReference type="EnsemblMetazoa" id="XM_030977441">
    <property type="protein sequence ID" value="XP_030833301"/>
    <property type="gene ID" value="LOC100891873"/>
</dbReference>
<dbReference type="OrthoDB" id="6127264at2759"/>
<sequence>MDLGWVIHPICTAIKCPSPPVAAYSRLDPLLAEDPVVNQTITYTCSSSEYTLLGSNLNRCLQDGTWENDPPVCQRKCDPADTRRYTNLTCFRTSDTRRTWEASFNFCYDDKGELLVTVKDVDMQNFIAQLTGENLDNNVWIGAREGLDWKWRQNDTYIDRFFWEIAYPDSSSGDCIEISYQSNSGEFAWSPRSPGDEIGVLCQYNRTCHSVGLSQSNMVLEYMGTCFQFLDVSKNCDDGAEECNGRGGFLAEILDESTNALLLDRALHLRDIGVNTAWWIGGYDEDVGRSWYWSDKTRMNYEGWYEGEPNTNSETA</sequence>
<dbReference type="SUPFAM" id="SSF56436">
    <property type="entry name" value="C-type lectin-like"/>
    <property type="match status" value="2"/>
</dbReference>
<dbReference type="OMA" id="DENCMIM"/>
<reference evidence="6" key="2">
    <citation type="submission" date="2021-01" db="UniProtKB">
        <authorList>
            <consortium name="EnsemblMetazoa"/>
        </authorList>
    </citation>
    <scope>IDENTIFICATION</scope>
</reference>
<evidence type="ECO:0000256" key="3">
    <source>
        <dbReference type="PROSITE-ProRule" id="PRU00302"/>
    </source>
</evidence>
<reference evidence="7" key="1">
    <citation type="submission" date="2015-02" db="EMBL/GenBank/DDBJ databases">
        <title>Genome sequencing for Strongylocentrotus purpuratus.</title>
        <authorList>
            <person name="Murali S."/>
            <person name="Liu Y."/>
            <person name="Vee V."/>
            <person name="English A."/>
            <person name="Wang M."/>
            <person name="Skinner E."/>
            <person name="Han Y."/>
            <person name="Muzny D.M."/>
            <person name="Worley K.C."/>
            <person name="Gibbs R.A."/>
        </authorList>
    </citation>
    <scope>NUCLEOTIDE SEQUENCE</scope>
</reference>
<evidence type="ECO:0000256" key="1">
    <source>
        <dbReference type="ARBA" id="ARBA00022729"/>
    </source>
</evidence>
<dbReference type="Pfam" id="PF00084">
    <property type="entry name" value="Sushi"/>
    <property type="match status" value="1"/>
</dbReference>
<keyword evidence="2" id="KW-1015">Disulfide bond</keyword>
<evidence type="ECO:0000313" key="6">
    <source>
        <dbReference type="EnsemblMetazoa" id="XP_030833301"/>
    </source>
</evidence>
<feature type="domain" description="C-type lectin" evidence="4">
    <location>
        <begin position="222"/>
        <end position="316"/>
    </location>
</feature>
<dbReference type="Gene3D" id="2.10.70.10">
    <property type="entry name" value="Complement Module, domain 1"/>
    <property type="match status" value="1"/>
</dbReference>
<dbReference type="AlphaFoldDB" id="A0A7M7SUY4"/>
<evidence type="ECO:0000256" key="2">
    <source>
        <dbReference type="ARBA" id="ARBA00023157"/>
    </source>
</evidence>